<dbReference type="AlphaFoldDB" id="B2IVA3"/>
<dbReference type="REBASE" id="18099">
    <property type="entry name" value="NpuORF1051P"/>
</dbReference>
<dbReference type="EnsemblBacteria" id="ACC79779">
    <property type="protein sequence ID" value="ACC79779"/>
    <property type="gene ID" value="Npun_F1053"/>
</dbReference>
<dbReference type="Proteomes" id="UP000001191">
    <property type="component" value="Chromosome"/>
</dbReference>
<name>B2IVA3_NOSP7</name>
<dbReference type="EMBL" id="CP001037">
    <property type="protein sequence ID" value="ACC79779.1"/>
    <property type="molecule type" value="Genomic_DNA"/>
</dbReference>
<dbReference type="HOGENOM" id="CLU_1641991_0_0_3"/>
<protein>
    <submittedName>
        <fullName evidence="1">Uncharacterized protein</fullName>
    </submittedName>
</protein>
<reference evidence="1 2" key="2">
    <citation type="journal article" date="2013" name="Plant Physiol.">
        <title>A Nostoc punctiforme Sugar Transporter Necessary to Establish a Cyanobacterium-Plant Symbiosis.</title>
        <authorList>
            <person name="Ekman M."/>
            <person name="Picossi S."/>
            <person name="Campbell E.L."/>
            <person name="Meeks J.C."/>
            <person name="Flores E."/>
        </authorList>
    </citation>
    <scope>NUCLEOTIDE SEQUENCE [LARGE SCALE GENOMIC DNA]</scope>
    <source>
        <strain evidence="2">ATCC 29133 / PCC 73102</strain>
    </source>
</reference>
<evidence type="ECO:0000313" key="1">
    <source>
        <dbReference type="EMBL" id="ACC79779.1"/>
    </source>
</evidence>
<dbReference type="STRING" id="63737.Npun_F1053"/>
<gene>
    <name evidence="1" type="ordered locus">Npun_F1053</name>
</gene>
<reference evidence="2" key="1">
    <citation type="submission" date="2008-04" db="EMBL/GenBank/DDBJ databases">
        <title>Complete sequence of chromosome of Nostoc punctiforme ATCC 29133.</title>
        <authorList>
            <consortium name="US DOE Joint Genome Institute"/>
            <person name="Copeland A."/>
            <person name="Lucas S."/>
            <person name="Lapidus A."/>
            <person name="Glavina del Rio T."/>
            <person name="Dalin E."/>
            <person name="Tice H."/>
            <person name="Pitluck S."/>
            <person name="Chain P."/>
            <person name="Malfatti S."/>
            <person name="Shin M."/>
            <person name="Vergez L."/>
            <person name="Schmutz J."/>
            <person name="Larimer F."/>
            <person name="Land M."/>
            <person name="Hauser L."/>
            <person name="Kyrpides N."/>
            <person name="Kim E."/>
            <person name="Meeks J.C."/>
            <person name="Elhai J."/>
            <person name="Campbell E.L."/>
            <person name="Thiel T."/>
            <person name="Longmire J."/>
            <person name="Potts M."/>
            <person name="Atlas R."/>
        </authorList>
    </citation>
    <scope>NUCLEOTIDE SEQUENCE [LARGE SCALE GENOMIC DNA]</scope>
    <source>
        <strain evidence="2">ATCC 29133 / PCC 73102</strain>
    </source>
</reference>
<accession>B2IVA3</accession>
<dbReference type="RefSeq" id="WP_012407800.1">
    <property type="nucleotide sequence ID" value="NC_010628.1"/>
</dbReference>
<dbReference type="KEGG" id="npu:Npun_F1053"/>
<evidence type="ECO:0000313" key="2">
    <source>
        <dbReference type="Proteomes" id="UP000001191"/>
    </source>
</evidence>
<dbReference type="OrthoDB" id="378656at2"/>
<organism evidence="1 2">
    <name type="scientific">Nostoc punctiforme (strain ATCC 29133 / PCC 73102)</name>
    <dbReference type="NCBI Taxonomy" id="63737"/>
    <lineage>
        <taxon>Bacteria</taxon>
        <taxon>Bacillati</taxon>
        <taxon>Cyanobacteriota</taxon>
        <taxon>Cyanophyceae</taxon>
        <taxon>Nostocales</taxon>
        <taxon>Nostocaceae</taxon>
        <taxon>Nostoc</taxon>
    </lineage>
</organism>
<sequence>MENKRRARQLKIKEISDLKEGAKKFSIPFDKTRNENDLLIDLITAFTESSNQDIQDFYNNFVKIRKDIINETVQQPHELLRWLYEQQGSQRFDASNRLFLIVVDTNSLEDSWKLKRDYTLLKDKIEEYLNTRSFNKDELLLTWSFNNNKYQSYADVLFLLK</sequence>
<keyword evidence="2" id="KW-1185">Reference proteome</keyword>
<proteinExistence type="predicted"/>